<evidence type="ECO:0000256" key="2">
    <source>
        <dbReference type="ARBA" id="ARBA00023015"/>
    </source>
</evidence>
<evidence type="ECO:0000256" key="4">
    <source>
        <dbReference type="ARBA" id="ARBA00023159"/>
    </source>
</evidence>
<dbReference type="PANTHER" id="PTHR45693">
    <property type="entry name" value="TRANSCRIPTION FACTOR TGA9"/>
    <property type="match status" value="1"/>
</dbReference>
<dbReference type="AlphaFoldDB" id="A0AAW2Y6F8"/>
<keyword evidence="6" id="KW-0539">Nucleus</keyword>
<evidence type="ECO:0000256" key="1">
    <source>
        <dbReference type="ARBA" id="ARBA00004123"/>
    </source>
</evidence>
<accession>A0AAW2Y6F8</accession>
<comment type="caution">
    <text evidence="8">The sequence shown here is derived from an EMBL/GenBank/DDBJ whole genome shotgun (WGS) entry which is preliminary data.</text>
</comment>
<keyword evidence="2" id="KW-0805">Transcription regulation</keyword>
<evidence type="ECO:0000256" key="3">
    <source>
        <dbReference type="ARBA" id="ARBA00023125"/>
    </source>
</evidence>
<keyword evidence="4" id="KW-0010">Activator</keyword>
<keyword evidence="5" id="KW-0804">Transcription</keyword>
<evidence type="ECO:0000256" key="5">
    <source>
        <dbReference type="ARBA" id="ARBA00023163"/>
    </source>
</evidence>
<dbReference type="PANTHER" id="PTHR45693:SF36">
    <property type="entry name" value="TRANSCRIPTION FACTOR TGA4"/>
    <property type="match status" value="1"/>
</dbReference>
<keyword evidence="3 8" id="KW-0238">DNA-binding</keyword>
<name>A0AAW2Y6F8_9LAMI</name>
<dbReference type="GO" id="GO:0043565">
    <property type="term" value="F:sequence-specific DNA binding"/>
    <property type="evidence" value="ECO:0007669"/>
    <property type="project" value="InterPro"/>
</dbReference>
<evidence type="ECO:0000313" key="8">
    <source>
        <dbReference type="EMBL" id="KAL0461206.1"/>
    </source>
</evidence>
<comment type="subcellular location">
    <subcellularLocation>
        <location evidence="1">Nucleus</location>
    </subcellularLocation>
</comment>
<organism evidence="8">
    <name type="scientific">Sesamum latifolium</name>
    <dbReference type="NCBI Taxonomy" id="2727402"/>
    <lineage>
        <taxon>Eukaryota</taxon>
        <taxon>Viridiplantae</taxon>
        <taxon>Streptophyta</taxon>
        <taxon>Embryophyta</taxon>
        <taxon>Tracheophyta</taxon>
        <taxon>Spermatophyta</taxon>
        <taxon>Magnoliopsida</taxon>
        <taxon>eudicotyledons</taxon>
        <taxon>Gunneridae</taxon>
        <taxon>Pentapetalae</taxon>
        <taxon>asterids</taxon>
        <taxon>lamiids</taxon>
        <taxon>Lamiales</taxon>
        <taxon>Pedaliaceae</taxon>
        <taxon>Sesamum</taxon>
    </lineage>
</organism>
<dbReference type="EMBL" id="JACGWN010000001">
    <property type="protein sequence ID" value="KAL0461206.1"/>
    <property type="molecule type" value="Genomic_DNA"/>
</dbReference>
<dbReference type="PROSITE" id="PS51806">
    <property type="entry name" value="DOG1"/>
    <property type="match status" value="1"/>
</dbReference>
<evidence type="ECO:0000256" key="6">
    <source>
        <dbReference type="ARBA" id="ARBA00023242"/>
    </source>
</evidence>
<dbReference type="GO" id="GO:0006351">
    <property type="term" value="P:DNA-templated transcription"/>
    <property type="evidence" value="ECO:0007669"/>
    <property type="project" value="InterPro"/>
</dbReference>
<dbReference type="InterPro" id="IPR025422">
    <property type="entry name" value="TGA_domain"/>
</dbReference>
<feature type="domain" description="DOG1" evidence="7">
    <location>
        <begin position="1"/>
        <end position="114"/>
    </location>
</feature>
<sequence>MFAVKDSILMAVNMFIQQQAEDALSQGMEKLHQILAETVAARLLGDENYYQQIGAAIEKLDALVRFVGQADHLRQETLQQISRILTTRQAARGLLALGTYFQRLRDLSSRWSSHPRESA</sequence>
<protein>
    <submittedName>
        <fullName evidence="8">TGACG-sequence-specific DNA-binding protein TGA-1A</fullName>
    </submittedName>
</protein>
<reference evidence="8" key="1">
    <citation type="submission" date="2020-06" db="EMBL/GenBank/DDBJ databases">
        <authorList>
            <person name="Li T."/>
            <person name="Hu X."/>
            <person name="Zhang T."/>
            <person name="Song X."/>
            <person name="Zhang H."/>
            <person name="Dai N."/>
            <person name="Sheng W."/>
            <person name="Hou X."/>
            <person name="Wei L."/>
        </authorList>
    </citation>
    <scope>NUCLEOTIDE SEQUENCE</scope>
    <source>
        <strain evidence="8">KEN1</strain>
        <tissue evidence="8">Leaf</tissue>
    </source>
</reference>
<dbReference type="GO" id="GO:0005634">
    <property type="term" value="C:nucleus"/>
    <property type="evidence" value="ECO:0007669"/>
    <property type="project" value="UniProtKB-SubCell"/>
</dbReference>
<reference evidence="8" key="2">
    <citation type="journal article" date="2024" name="Plant">
        <title>Genomic evolution and insights into agronomic trait innovations of Sesamum species.</title>
        <authorList>
            <person name="Miao H."/>
            <person name="Wang L."/>
            <person name="Qu L."/>
            <person name="Liu H."/>
            <person name="Sun Y."/>
            <person name="Le M."/>
            <person name="Wang Q."/>
            <person name="Wei S."/>
            <person name="Zheng Y."/>
            <person name="Lin W."/>
            <person name="Duan Y."/>
            <person name="Cao H."/>
            <person name="Xiong S."/>
            <person name="Wang X."/>
            <person name="Wei L."/>
            <person name="Li C."/>
            <person name="Ma Q."/>
            <person name="Ju M."/>
            <person name="Zhao R."/>
            <person name="Li G."/>
            <person name="Mu C."/>
            <person name="Tian Q."/>
            <person name="Mei H."/>
            <person name="Zhang T."/>
            <person name="Gao T."/>
            <person name="Zhang H."/>
        </authorList>
    </citation>
    <scope>NUCLEOTIDE SEQUENCE</scope>
    <source>
        <strain evidence="8">KEN1</strain>
    </source>
</reference>
<evidence type="ECO:0000259" key="7">
    <source>
        <dbReference type="PROSITE" id="PS51806"/>
    </source>
</evidence>
<gene>
    <name evidence="8" type="ORF">Slati_0008200</name>
</gene>
<proteinExistence type="predicted"/>